<dbReference type="CDD" id="cd21742">
    <property type="entry name" value="MobB_NDR_LATS-like"/>
    <property type="match status" value="1"/>
</dbReference>
<dbReference type="Gene3D" id="3.30.200.20">
    <property type="entry name" value="Phosphorylase Kinase, domain 1"/>
    <property type="match status" value="1"/>
</dbReference>
<evidence type="ECO:0000313" key="13">
    <source>
        <dbReference type="Proteomes" id="UP000631181"/>
    </source>
</evidence>
<evidence type="ECO:0000256" key="6">
    <source>
        <dbReference type="ARBA" id="ARBA00022840"/>
    </source>
</evidence>
<feature type="region of interest" description="Disordered" evidence="9">
    <location>
        <begin position="848"/>
        <end position="869"/>
    </location>
</feature>
<evidence type="ECO:0000256" key="9">
    <source>
        <dbReference type="SAM" id="MobiDB-lite"/>
    </source>
</evidence>
<dbReference type="GO" id="GO:0005524">
    <property type="term" value="F:ATP binding"/>
    <property type="evidence" value="ECO:0007669"/>
    <property type="project" value="UniProtKB-KW"/>
</dbReference>
<dbReference type="InterPro" id="IPR050236">
    <property type="entry name" value="Ser_Thr_kinase_AGC"/>
</dbReference>
<evidence type="ECO:0000256" key="8">
    <source>
        <dbReference type="ARBA" id="ARBA00048679"/>
    </source>
</evidence>
<keyword evidence="3" id="KW-0808">Transferase</keyword>
<feature type="compositionally biased region" description="Low complexity" evidence="9">
    <location>
        <begin position="232"/>
        <end position="268"/>
    </location>
</feature>
<dbReference type="OrthoDB" id="3638488at2759"/>
<evidence type="ECO:0000256" key="5">
    <source>
        <dbReference type="ARBA" id="ARBA00022777"/>
    </source>
</evidence>
<evidence type="ECO:0000256" key="4">
    <source>
        <dbReference type="ARBA" id="ARBA00022741"/>
    </source>
</evidence>
<dbReference type="EMBL" id="WIWV01000050">
    <property type="protein sequence ID" value="KAF7715878.1"/>
    <property type="molecule type" value="Genomic_DNA"/>
</dbReference>
<dbReference type="GO" id="GO:0004674">
    <property type="term" value="F:protein serine/threonine kinase activity"/>
    <property type="evidence" value="ECO:0007669"/>
    <property type="project" value="UniProtKB-KW"/>
</dbReference>
<keyword evidence="6" id="KW-0067">ATP-binding</keyword>
<dbReference type="InterPro" id="IPR059233">
    <property type="entry name" value="MobB_NdrA/B/Cbk1"/>
</dbReference>
<dbReference type="Proteomes" id="UP000631181">
    <property type="component" value="Unassembled WGS sequence"/>
</dbReference>
<dbReference type="InterPro" id="IPR000719">
    <property type="entry name" value="Prot_kinase_dom"/>
</dbReference>
<feature type="domain" description="Protein kinase" evidence="10">
    <location>
        <begin position="392"/>
        <end position="765"/>
    </location>
</feature>
<comment type="catalytic activity">
    <reaction evidence="8">
        <text>L-seryl-[protein] + ATP = O-phospho-L-seryl-[protein] + ADP + H(+)</text>
        <dbReference type="Rhea" id="RHEA:17989"/>
        <dbReference type="Rhea" id="RHEA-COMP:9863"/>
        <dbReference type="Rhea" id="RHEA-COMP:11604"/>
        <dbReference type="ChEBI" id="CHEBI:15378"/>
        <dbReference type="ChEBI" id="CHEBI:29999"/>
        <dbReference type="ChEBI" id="CHEBI:30616"/>
        <dbReference type="ChEBI" id="CHEBI:83421"/>
        <dbReference type="ChEBI" id="CHEBI:456216"/>
        <dbReference type="EC" id="2.7.11.1"/>
    </reaction>
</comment>
<feature type="domain" description="AGC-kinase C-terminal" evidence="11">
    <location>
        <begin position="805"/>
        <end position="905"/>
    </location>
</feature>
<comment type="catalytic activity">
    <reaction evidence="7">
        <text>L-threonyl-[protein] + ATP = O-phospho-L-threonyl-[protein] + ADP + H(+)</text>
        <dbReference type="Rhea" id="RHEA:46608"/>
        <dbReference type="Rhea" id="RHEA-COMP:11060"/>
        <dbReference type="Rhea" id="RHEA-COMP:11605"/>
        <dbReference type="ChEBI" id="CHEBI:15378"/>
        <dbReference type="ChEBI" id="CHEBI:30013"/>
        <dbReference type="ChEBI" id="CHEBI:30616"/>
        <dbReference type="ChEBI" id="CHEBI:61977"/>
        <dbReference type="ChEBI" id="CHEBI:456216"/>
        <dbReference type="EC" id="2.7.11.1"/>
    </reaction>
</comment>
<evidence type="ECO:0000256" key="1">
    <source>
        <dbReference type="ARBA" id="ARBA00012513"/>
    </source>
</evidence>
<reference evidence="12" key="1">
    <citation type="journal article" date="2020" name="Front. Microbiol.">
        <title>Gene regulatory networks of Penicillium echinulatum 2HH and Penicillium oxalicum 114-2 inferred by a computational biology approach.</title>
        <authorList>
            <person name="Lenz A.R."/>
            <person name="Galan-Vasquez E."/>
            <person name="Balbinot E."/>
            <person name="De Abreu F.P."/>
            <person name="De Oliveira N.S."/>
            <person name="Da Rosa L.O."/>
            <person name="De Avila E Silva S."/>
            <person name="Camassola M."/>
            <person name="Dillon A.J.P."/>
            <person name="Perez-Rueda E."/>
        </authorList>
    </citation>
    <scope>NUCLEOTIDE SEQUENCE</scope>
    <source>
        <strain evidence="12">S1M29</strain>
    </source>
</reference>
<proteinExistence type="predicted"/>
<feature type="compositionally biased region" description="Polar residues" evidence="9">
    <location>
        <begin position="269"/>
        <end position="295"/>
    </location>
</feature>
<dbReference type="AlphaFoldDB" id="A0A8J8WHC8"/>
<feature type="compositionally biased region" description="Low complexity" evidence="9">
    <location>
        <begin position="33"/>
        <end position="51"/>
    </location>
</feature>
<evidence type="ECO:0000259" key="10">
    <source>
        <dbReference type="PROSITE" id="PS50011"/>
    </source>
</evidence>
<feature type="region of interest" description="Disordered" evidence="9">
    <location>
        <begin position="158"/>
        <end position="181"/>
    </location>
</feature>
<dbReference type="Pfam" id="PF00069">
    <property type="entry name" value="Pkinase"/>
    <property type="match status" value="2"/>
</dbReference>
<gene>
    <name evidence="12" type="ORF">PECM_006437</name>
</gene>
<dbReference type="PANTHER" id="PTHR24356:SF400">
    <property type="entry name" value="SERINE_THREONINE-PROTEIN KINASE CBK1"/>
    <property type="match status" value="1"/>
</dbReference>
<dbReference type="InterPro" id="IPR000961">
    <property type="entry name" value="AGC-kinase_C"/>
</dbReference>
<evidence type="ECO:0000256" key="7">
    <source>
        <dbReference type="ARBA" id="ARBA00047899"/>
    </source>
</evidence>
<evidence type="ECO:0000256" key="3">
    <source>
        <dbReference type="ARBA" id="ARBA00022679"/>
    </source>
</evidence>
<organism evidence="12 13">
    <name type="scientific">Penicillium ucsense</name>
    <dbReference type="NCBI Taxonomy" id="2839758"/>
    <lineage>
        <taxon>Eukaryota</taxon>
        <taxon>Fungi</taxon>
        <taxon>Dikarya</taxon>
        <taxon>Ascomycota</taxon>
        <taxon>Pezizomycotina</taxon>
        <taxon>Eurotiomycetes</taxon>
        <taxon>Eurotiomycetidae</taxon>
        <taxon>Eurotiales</taxon>
        <taxon>Aspergillaceae</taxon>
        <taxon>Penicillium</taxon>
    </lineage>
</organism>
<feature type="compositionally biased region" description="Polar residues" evidence="9">
    <location>
        <begin position="87"/>
        <end position="100"/>
    </location>
</feature>
<dbReference type="SMART" id="SM00220">
    <property type="entry name" value="S_TKc"/>
    <property type="match status" value="1"/>
</dbReference>
<feature type="region of interest" description="Disordered" evidence="9">
    <location>
        <begin position="229"/>
        <end position="295"/>
    </location>
</feature>
<comment type="caution">
    <text evidence="12">The sequence shown here is derived from an EMBL/GenBank/DDBJ whole genome shotgun (WGS) entry which is preliminary data.</text>
</comment>
<dbReference type="Gene3D" id="1.10.510.10">
    <property type="entry name" value="Transferase(Phosphotransferase) domain 1"/>
    <property type="match status" value="1"/>
</dbReference>
<dbReference type="PANTHER" id="PTHR24356">
    <property type="entry name" value="SERINE/THREONINE-PROTEIN KINASE"/>
    <property type="match status" value="1"/>
</dbReference>
<dbReference type="SUPFAM" id="SSF56112">
    <property type="entry name" value="Protein kinase-like (PK-like)"/>
    <property type="match status" value="1"/>
</dbReference>
<feature type="region of interest" description="Disordered" evidence="9">
    <location>
        <begin position="14"/>
        <end position="58"/>
    </location>
</feature>
<keyword evidence="13" id="KW-1185">Reference proteome</keyword>
<keyword evidence="5" id="KW-0418">Kinase</keyword>
<evidence type="ECO:0000259" key="11">
    <source>
        <dbReference type="PROSITE" id="PS51285"/>
    </source>
</evidence>
<dbReference type="GO" id="GO:0035556">
    <property type="term" value="P:intracellular signal transduction"/>
    <property type="evidence" value="ECO:0007669"/>
    <property type="project" value="TreeGrafter"/>
</dbReference>
<protein>
    <recommendedName>
        <fullName evidence="1">non-specific serine/threonine protein kinase</fullName>
        <ecNumber evidence="1">2.7.11.1</ecNumber>
    </recommendedName>
</protein>
<evidence type="ECO:0000313" key="12">
    <source>
        <dbReference type="EMBL" id="KAF7715878.1"/>
    </source>
</evidence>
<dbReference type="PROSITE" id="PS51285">
    <property type="entry name" value="AGC_KINASE_CTER"/>
    <property type="match status" value="1"/>
</dbReference>
<evidence type="ECO:0000256" key="2">
    <source>
        <dbReference type="ARBA" id="ARBA00022527"/>
    </source>
</evidence>
<dbReference type="EC" id="2.7.11.1" evidence="1"/>
<dbReference type="InterPro" id="IPR011009">
    <property type="entry name" value="Kinase-like_dom_sf"/>
</dbReference>
<name>A0A8J8WHC8_9EURO</name>
<sequence>MAISNLLDTRRRQSVRSLWGAHKSTPSHSHQNPSSAASTTSDSTGSPTSDNPRNRPRLRFRLTRSGSKLFLLLGLGDSSNGNKLRTEIQSTGGSHSAQTDQDGFAAPDLGCSISGLQVNDDIRATELLISSSSSAVVSSRDLHQEPNEACAVIRPTRPSGTAAGFLEENTTEGKASPDRGSPARWRLMERVTPRVSWPFGNATVVRRQNLREKPEAAITNNRITSIIHADGDGASDASSGPSTNPSSGGFATLYSASSTPLTSGGPSPNQCTTSERALNFGPSSYSDRHSVQSTNKNPVETIPTIVTAEAASVAKVYLELYFNSIFQNVDSRTQRMNELEHHLDIVHLDPEAENGARRKWAAHENEYLRQCRMFKTRMGTLGTQRKVCAEAYETIKTLGKGSFGEVRLVREKNDQTLHTDSSGFCDASPCARSKRTNVNGTTAGDTKHNKRKYLNGEKTGYYAMKVIKKSDMVRNCQEGHVRAERDFLVVAARSRWVVPLIASFQDESFLYLVMDYMVGGDFLGLLIRKNILCEEMTRFYIAEMVLCIEEAHRLCWIHRDIKPDNFLLSASGHLKISDFGLAFDGHWSHDQAYYNNHRYSLLEKLGITIKGDSEDQKEAAEAKEQLGFEAGQLERGVFPTYQLPPTDILEWRNQRERRRFAKSVVGTSSYMAPEVIRGEMYDGRCDWWSLGVIMYECLYGYTPFACETRYDTKMRILHHSRTLHFPRDTPTERIISRDAVDLIFRLLQEREYRLCSPQYCANNILIGHSPSADWLYTMDPRYQNCTSFWVYPNDATDIKSHPFFRGIPWDHLHLTHPPYVPRVKNWEDTRYFADEASDALEKLLDDNESDAGCEHDETTSTGPATTKDVTVPSIDMLADERPVPEGNPVFPGAAVKSDTAVRSVDMLADELSVPGVNTIFPGFPADKATPTKCGPLSQAPKKKKCKERPRDKILRDCRVGKTAMQVRKRGAFLGYTYRRPKGPATALWSERGRQLPTRGTLADFYAL</sequence>
<accession>A0A8J8WHC8</accession>
<feature type="compositionally biased region" description="Polar residues" evidence="9">
    <location>
        <begin position="859"/>
        <end position="868"/>
    </location>
</feature>
<feature type="region of interest" description="Disordered" evidence="9">
    <location>
        <begin position="81"/>
        <end position="100"/>
    </location>
</feature>
<keyword evidence="4" id="KW-0547">Nucleotide-binding</keyword>
<dbReference type="PROSITE" id="PS50011">
    <property type="entry name" value="PROTEIN_KINASE_DOM"/>
    <property type="match status" value="1"/>
</dbReference>
<keyword evidence="2" id="KW-0723">Serine/threonine-protein kinase</keyword>